<evidence type="ECO:0000256" key="7">
    <source>
        <dbReference type="ARBA" id="ARBA00022801"/>
    </source>
</evidence>
<evidence type="ECO:0000256" key="3">
    <source>
        <dbReference type="ARBA" id="ARBA00007792"/>
    </source>
</evidence>
<comment type="similarity">
    <text evidence="3 11">Belongs to the glycosyl hydrolase 11 (cellulase G) family.</text>
</comment>
<reference evidence="14 15" key="1">
    <citation type="journal article" date="2020" name="Genome Biol. Evol.">
        <title>Comparative genomics of Sclerotiniaceae.</title>
        <authorList>
            <person name="Valero Jimenez C.A."/>
            <person name="Steentjes M."/>
            <person name="Scholten O.E."/>
            <person name="Van Kan J.A.L."/>
        </authorList>
    </citation>
    <scope>NUCLEOTIDE SEQUENCE [LARGE SCALE GENOMIC DNA]</scope>
    <source>
        <strain evidence="14 15">B1</strain>
    </source>
</reference>
<feature type="chain" id="PRO_5045554921" description="endo-1,4-beta-xylanase" evidence="12">
    <location>
        <begin position="20"/>
        <end position="199"/>
    </location>
</feature>
<keyword evidence="15" id="KW-1185">Reference proteome</keyword>
<dbReference type="SUPFAM" id="SSF49899">
    <property type="entry name" value="Concanavalin A-like lectins/glucanases"/>
    <property type="match status" value="1"/>
</dbReference>
<keyword evidence="8 11" id="KW-0119">Carbohydrate metabolism</keyword>
<dbReference type="InterPro" id="IPR001137">
    <property type="entry name" value="Glyco_hydro_11"/>
</dbReference>
<dbReference type="EC" id="3.2.1.8" evidence="4 11"/>
<keyword evidence="6 12" id="KW-0732">Signal</keyword>
<dbReference type="PANTHER" id="PTHR46828">
    <property type="entry name" value="ENDO-1,4-BETA-XYLANASE A-RELATED"/>
    <property type="match status" value="1"/>
</dbReference>
<evidence type="ECO:0000256" key="5">
    <source>
        <dbReference type="ARBA" id="ARBA00022651"/>
    </source>
</evidence>
<dbReference type="Gene3D" id="2.60.120.180">
    <property type="match status" value="1"/>
</dbReference>
<sequence length="199" mass="22266">MVAFSNLLITFSAVSASLATPNSILPKRSPMDFILQHNQSPLNDRATIYQYDYKTGEDVLYILSDSSFTVDWSTEDDFVVGFGWTTESTNPLNFSGTFGMGSGRFEDSLVEYYIIEASTSPLSFRTIKGSVTSNVSSYTVWENQRLIEPIFRRNLLSAKLVRLSPRKRGNVTADNHFQARTALCMNLGSLNYQVLVVEG</sequence>
<keyword evidence="5 11" id="KW-0858">Xylan degradation</keyword>
<dbReference type="PROSITE" id="PS51761">
    <property type="entry name" value="GH11_3"/>
    <property type="match status" value="1"/>
</dbReference>
<comment type="pathway">
    <text evidence="2 11">Glycan degradation; xylan degradation.</text>
</comment>
<comment type="caution">
    <text evidence="14">The sequence shown here is derived from an EMBL/GenBank/DDBJ whole genome shotgun (WGS) entry which is preliminary data.</text>
</comment>
<accession>A0ABQ7IHJ3</accession>
<dbReference type="EMBL" id="RCSX01000017">
    <property type="protein sequence ID" value="KAF7924370.1"/>
    <property type="molecule type" value="Genomic_DNA"/>
</dbReference>
<keyword evidence="7 11" id="KW-0378">Hydrolase</keyword>
<feature type="active site" description="Proton donor" evidence="11">
    <location>
        <position position="198"/>
    </location>
</feature>
<evidence type="ECO:0000256" key="12">
    <source>
        <dbReference type="SAM" id="SignalP"/>
    </source>
</evidence>
<dbReference type="Pfam" id="PF00457">
    <property type="entry name" value="Glyco_hydro_11"/>
    <property type="match status" value="1"/>
</dbReference>
<evidence type="ECO:0000256" key="11">
    <source>
        <dbReference type="PROSITE-ProRule" id="PRU01097"/>
    </source>
</evidence>
<keyword evidence="9 11" id="KW-0326">Glycosidase</keyword>
<dbReference type="PANTHER" id="PTHR46828:SF4">
    <property type="entry name" value="ENDO-1,4-BETA-XYLANASE"/>
    <property type="match status" value="1"/>
</dbReference>
<feature type="active site" description="Nucleophile" evidence="11">
    <location>
        <position position="111"/>
    </location>
</feature>
<proteinExistence type="inferred from homology"/>
<dbReference type="RefSeq" id="XP_038808694.1">
    <property type="nucleotide sequence ID" value="XM_038955044.1"/>
</dbReference>
<evidence type="ECO:0000256" key="9">
    <source>
        <dbReference type="ARBA" id="ARBA00023295"/>
    </source>
</evidence>
<evidence type="ECO:0000313" key="14">
    <source>
        <dbReference type="EMBL" id="KAF7924370.1"/>
    </source>
</evidence>
<evidence type="ECO:0000256" key="2">
    <source>
        <dbReference type="ARBA" id="ARBA00004851"/>
    </source>
</evidence>
<dbReference type="InterPro" id="IPR013320">
    <property type="entry name" value="ConA-like_dom_sf"/>
</dbReference>
<keyword evidence="10 11" id="KW-0624">Polysaccharide degradation</keyword>
<evidence type="ECO:0000256" key="8">
    <source>
        <dbReference type="ARBA" id="ARBA00023277"/>
    </source>
</evidence>
<feature type="domain" description="GH11" evidence="13">
    <location>
        <begin position="34"/>
        <end position="199"/>
    </location>
</feature>
<evidence type="ECO:0000259" key="13">
    <source>
        <dbReference type="PROSITE" id="PS51761"/>
    </source>
</evidence>
<evidence type="ECO:0000256" key="10">
    <source>
        <dbReference type="ARBA" id="ARBA00023326"/>
    </source>
</evidence>
<dbReference type="InterPro" id="IPR033123">
    <property type="entry name" value="GH11_dom"/>
</dbReference>
<dbReference type="InterPro" id="IPR013319">
    <property type="entry name" value="GH11/12"/>
</dbReference>
<comment type="catalytic activity">
    <reaction evidence="1 11">
        <text>Endohydrolysis of (1-&gt;4)-beta-D-xylosidic linkages in xylans.</text>
        <dbReference type="EC" id="3.2.1.8"/>
    </reaction>
</comment>
<dbReference type="GeneID" id="62234194"/>
<evidence type="ECO:0000256" key="1">
    <source>
        <dbReference type="ARBA" id="ARBA00000681"/>
    </source>
</evidence>
<feature type="signal peptide" evidence="12">
    <location>
        <begin position="1"/>
        <end position="19"/>
    </location>
</feature>
<evidence type="ECO:0000313" key="15">
    <source>
        <dbReference type="Proteomes" id="UP000783213"/>
    </source>
</evidence>
<evidence type="ECO:0000256" key="6">
    <source>
        <dbReference type="ARBA" id="ARBA00022729"/>
    </source>
</evidence>
<name>A0ABQ7IHJ3_9HELO</name>
<protein>
    <recommendedName>
        <fullName evidence="4 11">endo-1,4-beta-xylanase</fullName>
        <ecNumber evidence="4 11">3.2.1.8</ecNumber>
    </recommendedName>
</protein>
<evidence type="ECO:0000256" key="4">
    <source>
        <dbReference type="ARBA" id="ARBA00012590"/>
    </source>
</evidence>
<gene>
    <name evidence="14" type="ORF">EAE98_007421</name>
</gene>
<organism evidence="14 15">
    <name type="scientific">Botrytis deweyae</name>
    <dbReference type="NCBI Taxonomy" id="2478750"/>
    <lineage>
        <taxon>Eukaryota</taxon>
        <taxon>Fungi</taxon>
        <taxon>Dikarya</taxon>
        <taxon>Ascomycota</taxon>
        <taxon>Pezizomycotina</taxon>
        <taxon>Leotiomycetes</taxon>
        <taxon>Helotiales</taxon>
        <taxon>Sclerotiniaceae</taxon>
        <taxon>Botrytis</taxon>
    </lineage>
</organism>
<dbReference type="Proteomes" id="UP000783213">
    <property type="component" value="Unassembled WGS sequence"/>
</dbReference>